<proteinExistence type="predicted"/>
<feature type="region of interest" description="Disordered" evidence="4">
    <location>
        <begin position="1"/>
        <end position="20"/>
    </location>
</feature>
<evidence type="ECO:0000313" key="6">
    <source>
        <dbReference type="RefSeq" id="XP_035669974.1"/>
    </source>
</evidence>
<dbReference type="Pfam" id="PF00023">
    <property type="entry name" value="Ank"/>
    <property type="match status" value="1"/>
</dbReference>
<keyword evidence="5" id="KW-1185">Reference proteome</keyword>
<evidence type="ECO:0000256" key="1">
    <source>
        <dbReference type="ARBA" id="ARBA00022737"/>
    </source>
</evidence>
<organism evidence="5 6">
    <name type="scientific">Branchiostoma floridae</name>
    <name type="common">Florida lancelet</name>
    <name type="synonym">Amphioxus</name>
    <dbReference type="NCBI Taxonomy" id="7739"/>
    <lineage>
        <taxon>Eukaryota</taxon>
        <taxon>Metazoa</taxon>
        <taxon>Chordata</taxon>
        <taxon>Cephalochordata</taxon>
        <taxon>Leptocardii</taxon>
        <taxon>Amphioxiformes</taxon>
        <taxon>Branchiostomatidae</taxon>
        <taxon>Branchiostoma</taxon>
    </lineage>
</organism>
<reference evidence="6" key="2">
    <citation type="submission" date="2025-08" db="UniProtKB">
        <authorList>
            <consortium name="RefSeq"/>
        </authorList>
    </citation>
    <scope>IDENTIFICATION</scope>
    <source>
        <strain evidence="6">S238N-H82</strain>
        <tissue evidence="6">Testes</tissue>
    </source>
</reference>
<dbReference type="Gene3D" id="1.25.40.20">
    <property type="entry name" value="Ankyrin repeat-containing domain"/>
    <property type="match status" value="2"/>
</dbReference>
<dbReference type="KEGG" id="bfo:118411612"/>
<dbReference type="InterPro" id="IPR051070">
    <property type="entry name" value="NF-kappa-B_inhibitor"/>
</dbReference>
<dbReference type="GeneID" id="118411612"/>
<evidence type="ECO:0000256" key="2">
    <source>
        <dbReference type="ARBA" id="ARBA00023043"/>
    </source>
</evidence>
<evidence type="ECO:0000256" key="4">
    <source>
        <dbReference type="SAM" id="MobiDB-lite"/>
    </source>
</evidence>
<feature type="repeat" description="ANK" evidence="3">
    <location>
        <begin position="163"/>
        <end position="195"/>
    </location>
</feature>
<feature type="repeat" description="ANK" evidence="3">
    <location>
        <begin position="196"/>
        <end position="228"/>
    </location>
</feature>
<gene>
    <name evidence="6" type="primary">LOC118411612</name>
</gene>
<feature type="repeat" description="ANK" evidence="3">
    <location>
        <begin position="246"/>
        <end position="278"/>
    </location>
</feature>
<dbReference type="GO" id="GO:0043124">
    <property type="term" value="P:negative regulation of canonical NF-kappaB signal transduction"/>
    <property type="evidence" value="ECO:0000318"/>
    <property type="project" value="GO_Central"/>
</dbReference>
<dbReference type="PRINTS" id="PR01415">
    <property type="entry name" value="ANKYRIN"/>
</dbReference>
<dbReference type="GO" id="GO:0051059">
    <property type="term" value="F:NF-kappaB binding"/>
    <property type="evidence" value="ECO:0000318"/>
    <property type="project" value="GO_Central"/>
</dbReference>
<evidence type="ECO:0000256" key="3">
    <source>
        <dbReference type="PROSITE-ProRule" id="PRU00023"/>
    </source>
</evidence>
<feature type="repeat" description="ANK" evidence="3">
    <location>
        <begin position="314"/>
        <end position="346"/>
    </location>
</feature>
<keyword evidence="2 3" id="KW-0040">ANK repeat</keyword>
<feature type="repeat" description="ANK" evidence="3">
    <location>
        <begin position="280"/>
        <end position="313"/>
    </location>
</feature>
<protein>
    <submittedName>
        <fullName evidence="6">NF-kappa-B inhibitor epsilon-like isoform X1</fullName>
    </submittedName>
</protein>
<dbReference type="PROSITE" id="PS50297">
    <property type="entry name" value="ANK_REP_REGION"/>
    <property type="match status" value="5"/>
</dbReference>
<feature type="compositionally biased region" description="Polar residues" evidence="4">
    <location>
        <begin position="56"/>
        <end position="66"/>
    </location>
</feature>
<dbReference type="OMA" id="PMFNGCT"/>
<dbReference type="PROSITE" id="PS50088">
    <property type="entry name" value="ANK_REPEAT"/>
    <property type="match status" value="5"/>
</dbReference>
<sequence length="380" mass="42190">MATLDWDVETDSAPGLDEIRPEARKLMNLSVDTDRFDSAYESVGDNCLSQDFQKCSLHSSEDQSPQPALVGRPEEVVERLQPTQSEEETSKSCQEDTEDDCIEPDEDPNEELRENLAREAFCQDQDGDTTLHMGVIHSRPDVVDRMLELAPSPDHLDIRNHLQQQTPLALATVTDQPEVARQLLVHGASLDIPDRNGRTPLHHACLRGNGSLVQALTTPVSSTEVKHRHLGQLQRIPQNLEQRDYEGFTCLHLAASERHYDIVQYLVSIGADVNSQDGKSGRTALHHAVERNDIQMVKALLFGCGAQVDTQMYNSCTPLHLAVGRRHQEITSFLIQAGANPNLSNTEEDTPQDLAAGDDDIASMLYDDIRIGGQPVHLDM</sequence>
<dbReference type="OrthoDB" id="10254947at2759"/>
<evidence type="ECO:0000313" key="5">
    <source>
        <dbReference type="Proteomes" id="UP000001554"/>
    </source>
</evidence>
<dbReference type="Pfam" id="PF12796">
    <property type="entry name" value="Ank_2"/>
    <property type="match status" value="2"/>
</dbReference>
<dbReference type="GO" id="GO:0140311">
    <property type="term" value="F:protein sequestering activity"/>
    <property type="evidence" value="ECO:0000318"/>
    <property type="project" value="GO_Central"/>
</dbReference>
<dbReference type="InterPro" id="IPR002110">
    <property type="entry name" value="Ankyrin_rpt"/>
</dbReference>
<dbReference type="SMART" id="SM00248">
    <property type="entry name" value="ANK"/>
    <property type="match status" value="6"/>
</dbReference>
<dbReference type="PANTHER" id="PTHR46680">
    <property type="entry name" value="NF-KAPPA-B INHIBITOR ALPHA"/>
    <property type="match status" value="1"/>
</dbReference>
<dbReference type="SUPFAM" id="SSF48403">
    <property type="entry name" value="Ankyrin repeat"/>
    <property type="match status" value="1"/>
</dbReference>
<dbReference type="Proteomes" id="UP000001554">
    <property type="component" value="Chromosome 1"/>
</dbReference>
<feature type="region of interest" description="Disordered" evidence="4">
    <location>
        <begin position="56"/>
        <end position="109"/>
    </location>
</feature>
<dbReference type="RefSeq" id="XP_035669974.1">
    <property type="nucleotide sequence ID" value="XM_035814081.1"/>
</dbReference>
<name>A0A9J7KUU0_BRAFL</name>
<keyword evidence="1" id="KW-0677">Repeat</keyword>
<feature type="compositionally biased region" description="Acidic residues" evidence="4">
    <location>
        <begin position="95"/>
        <end position="109"/>
    </location>
</feature>
<accession>A0A9J7KUU0</accession>
<feature type="compositionally biased region" description="Acidic residues" evidence="4">
    <location>
        <begin position="1"/>
        <end position="10"/>
    </location>
</feature>
<dbReference type="PANTHER" id="PTHR46680:SF3">
    <property type="entry name" value="NF-KAPPA-B INHIBITOR CACTUS"/>
    <property type="match status" value="1"/>
</dbReference>
<dbReference type="AlphaFoldDB" id="A0A9J7KUU0"/>
<dbReference type="GO" id="GO:0005829">
    <property type="term" value="C:cytosol"/>
    <property type="evidence" value="ECO:0000318"/>
    <property type="project" value="GO_Central"/>
</dbReference>
<dbReference type="InterPro" id="IPR036770">
    <property type="entry name" value="Ankyrin_rpt-contain_sf"/>
</dbReference>
<reference evidence="5" key="1">
    <citation type="journal article" date="2020" name="Nat. Ecol. Evol.">
        <title>Deeply conserved synteny resolves early events in vertebrate evolution.</title>
        <authorList>
            <person name="Simakov O."/>
            <person name="Marletaz F."/>
            <person name="Yue J.X."/>
            <person name="O'Connell B."/>
            <person name="Jenkins J."/>
            <person name="Brandt A."/>
            <person name="Calef R."/>
            <person name="Tung C.H."/>
            <person name="Huang T.K."/>
            <person name="Schmutz J."/>
            <person name="Satoh N."/>
            <person name="Yu J.K."/>
            <person name="Putnam N.H."/>
            <person name="Green R.E."/>
            <person name="Rokhsar D.S."/>
        </authorList>
    </citation>
    <scope>NUCLEOTIDE SEQUENCE [LARGE SCALE GENOMIC DNA]</scope>
    <source>
        <strain evidence="5">S238N-H82</strain>
    </source>
</reference>